<dbReference type="EC" id="3.5.4.33" evidence="8"/>
<feature type="binding site" evidence="8">
    <location>
        <position position="87"/>
    </location>
    <ligand>
        <name>Zn(2+)</name>
        <dbReference type="ChEBI" id="CHEBI:29105"/>
        <note>catalytic</note>
    </ligand>
</feature>
<evidence type="ECO:0000313" key="11">
    <source>
        <dbReference type="Proteomes" id="UP000544872"/>
    </source>
</evidence>
<dbReference type="Pfam" id="PF00383">
    <property type="entry name" value="dCMP_cyt_deam_1"/>
    <property type="match status" value="1"/>
</dbReference>
<dbReference type="InterPro" id="IPR016193">
    <property type="entry name" value="Cytidine_deaminase-like"/>
</dbReference>
<evidence type="ECO:0000256" key="2">
    <source>
        <dbReference type="ARBA" id="ARBA00011738"/>
    </source>
</evidence>
<sequence length="153" mass="16475">MQDPVFSLSLPMRLALDEAAAAAARGEVPVGAVVVRNGVVIARAGNRTEELMDPTAHAECLALREAARVLGSPRLPGCDLYVTLEPCALCAAAISLFRIRRLYFGAYDPKGGAVDHGPRWFQQPTCLHAPESYGGLGERPAATLLRRFFSTLR</sequence>
<feature type="binding site" evidence="8">
    <location>
        <position position="57"/>
    </location>
    <ligand>
        <name>Zn(2+)</name>
        <dbReference type="ChEBI" id="CHEBI:29105"/>
        <note>catalytic</note>
    </ligand>
</feature>
<dbReference type="AlphaFoldDB" id="A0A7W9ZFJ9"/>
<evidence type="ECO:0000256" key="7">
    <source>
        <dbReference type="ARBA" id="ARBA00048045"/>
    </source>
</evidence>
<evidence type="ECO:0000256" key="1">
    <source>
        <dbReference type="ARBA" id="ARBA00010669"/>
    </source>
</evidence>
<keyword evidence="4 8" id="KW-0479">Metal-binding</keyword>
<dbReference type="InterPro" id="IPR002125">
    <property type="entry name" value="CMP_dCMP_dom"/>
</dbReference>
<comment type="catalytic activity">
    <reaction evidence="7 8">
        <text>adenosine(34) in tRNA + H2O + H(+) = inosine(34) in tRNA + NH4(+)</text>
        <dbReference type="Rhea" id="RHEA:43168"/>
        <dbReference type="Rhea" id="RHEA-COMP:10373"/>
        <dbReference type="Rhea" id="RHEA-COMP:10374"/>
        <dbReference type="ChEBI" id="CHEBI:15377"/>
        <dbReference type="ChEBI" id="CHEBI:15378"/>
        <dbReference type="ChEBI" id="CHEBI:28938"/>
        <dbReference type="ChEBI" id="CHEBI:74411"/>
        <dbReference type="ChEBI" id="CHEBI:82852"/>
        <dbReference type="EC" id="3.5.4.33"/>
    </reaction>
</comment>
<keyword evidence="11" id="KW-1185">Reference proteome</keyword>
<comment type="caution">
    <text evidence="10">The sequence shown here is derived from an EMBL/GenBank/DDBJ whole genome shotgun (WGS) entry which is preliminary data.</text>
</comment>
<dbReference type="GO" id="GO:0002100">
    <property type="term" value="P:tRNA wobble adenosine to inosine editing"/>
    <property type="evidence" value="ECO:0007669"/>
    <property type="project" value="UniProtKB-UniRule"/>
</dbReference>
<comment type="subunit">
    <text evidence="2 8">Homodimer.</text>
</comment>
<dbReference type="InterPro" id="IPR028883">
    <property type="entry name" value="tRNA_aden_deaminase"/>
</dbReference>
<keyword evidence="5 8" id="KW-0378">Hydrolase</keyword>
<dbReference type="EMBL" id="JACIIX010000003">
    <property type="protein sequence ID" value="MBB6209712.1"/>
    <property type="molecule type" value="Genomic_DNA"/>
</dbReference>
<feature type="active site" description="Proton donor" evidence="8">
    <location>
        <position position="59"/>
    </location>
</feature>
<name>A0A7W9ZFJ9_NOVIT</name>
<dbReference type="HAMAP" id="MF_00972">
    <property type="entry name" value="tRNA_aden_deaminase"/>
    <property type="match status" value="1"/>
</dbReference>
<keyword evidence="6 8" id="KW-0862">Zinc</keyword>
<comment type="cofactor">
    <cofactor evidence="8">
        <name>Zn(2+)</name>
        <dbReference type="ChEBI" id="CHEBI:29105"/>
    </cofactor>
    <text evidence="8">Binds 1 zinc ion per subunit.</text>
</comment>
<comment type="function">
    <text evidence="8">Catalyzes the deamination of adenosine to inosine at the wobble position 34 of tRNA(Arg2).</text>
</comment>
<reference evidence="10 11" key="1">
    <citation type="submission" date="2020-08" db="EMBL/GenBank/DDBJ databases">
        <title>Genomic Encyclopedia of Type Strains, Phase IV (KMG-IV): sequencing the most valuable type-strain genomes for metagenomic binning, comparative biology and taxonomic classification.</title>
        <authorList>
            <person name="Goeker M."/>
        </authorList>
    </citation>
    <scope>NUCLEOTIDE SEQUENCE [LARGE SCALE GENOMIC DNA]</scope>
    <source>
        <strain evidence="10 11">DSM 11590</strain>
    </source>
</reference>
<organism evidence="10 11">
    <name type="scientific">Novispirillum itersonii</name>
    <name type="common">Aquaspirillum itersonii</name>
    <dbReference type="NCBI Taxonomy" id="189"/>
    <lineage>
        <taxon>Bacteria</taxon>
        <taxon>Pseudomonadati</taxon>
        <taxon>Pseudomonadota</taxon>
        <taxon>Alphaproteobacteria</taxon>
        <taxon>Rhodospirillales</taxon>
        <taxon>Novispirillaceae</taxon>
        <taxon>Novispirillum</taxon>
    </lineage>
</organism>
<feature type="domain" description="CMP/dCMP-type deaminase" evidence="9">
    <location>
        <begin position="6"/>
        <end position="115"/>
    </location>
</feature>
<evidence type="ECO:0000256" key="5">
    <source>
        <dbReference type="ARBA" id="ARBA00022801"/>
    </source>
</evidence>
<dbReference type="PROSITE" id="PS51747">
    <property type="entry name" value="CYT_DCMP_DEAMINASES_2"/>
    <property type="match status" value="1"/>
</dbReference>
<protein>
    <recommendedName>
        <fullName evidence="8">tRNA-specific adenosine deaminase</fullName>
        <ecNumber evidence="8">3.5.4.33</ecNumber>
    </recommendedName>
</protein>
<proteinExistence type="inferred from homology"/>
<accession>A0A7W9ZFJ9</accession>
<dbReference type="SUPFAM" id="SSF53927">
    <property type="entry name" value="Cytidine deaminase-like"/>
    <property type="match status" value="1"/>
</dbReference>
<dbReference type="Gene3D" id="3.40.140.10">
    <property type="entry name" value="Cytidine Deaminase, domain 2"/>
    <property type="match status" value="1"/>
</dbReference>
<evidence type="ECO:0000256" key="4">
    <source>
        <dbReference type="ARBA" id="ARBA00022723"/>
    </source>
</evidence>
<evidence type="ECO:0000259" key="9">
    <source>
        <dbReference type="PROSITE" id="PS51747"/>
    </source>
</evidence>
<dbReference type="PROSITE" id="PS00903">
    <property type="entry name" value="CYT_DCMP_DEAMINASES_1"/>
    <property type="match status" value="1"/>
</dbReference>
<comment type="similarity">
    <text evidence="1">Belongs to the cytidine and deoxycytidylate deaminase family. ADAT2 subfamily.</text>
</comment>
<dbReference type="CDD" id="cd01285">
    <property type="entry name" value="nucleoside_deaminase"/>
    <property type="match status" value="1"/>
</dbReference>
<gene>
    <name evidence="8" type="primary">tadA</name>
    <name evidence="10" type="ORF">FHS48_001120</name>
</gene>
<dbReference type="PANTHER" id="PTHR11079:SF202">
    <property type="entry name" value="TRNA-SPECIFIC ADENOSINE DEAMINASE"/>
    <property type="match status" value="1"/>
</dbReference>
<dbReference type="Proteomes" id="UP000544872">
    <property type="component" value="Unassembled WGS sequence"/>
</dbReference>
<keyword evidence="3 8" id="KW-0819">tRNA processing</keyword>
<evidence type="ECO:0000256" key="6">
    <source>
        <dbReference type="ARBA" id="ARBA00022833"/>
    </source>
</evidence>
<dbReference type="InterPro" id="IPR016192">
    <property type="entry name" value="APOBEC/CMP_deaminase_Zn-bd"/>
</dbReference>
<dbReference type="GO" id="GO:0008270">
    <property type="term" value="F:zinc ion binding"/>
    <property type="evidence" value="ECO:0007669"/>
    <property type="project" value="UniProtKB-UniRule"/>
</dbReference>
<dbReference type="PANTHER" id="PTHR11079">
    <property type="entry name" value="CYTOSINE DEAMINASE FAMILY MEMBER"/>
    <property type="match status" value="1"/>
</dbReference>
<evidence type="ECO:0000256" key="3">
    <source>
        <dbReference type="ARBA" id="ARBA00022694"/>
    </source>
</evidence>
<evidence type="ECO:0000313" key="10">
    <source>
        <dbReference type="EMBL" id="MBB6209712.1"/>
    </source>
</evidence>
<evidence type="ECO:0000256" key="8">
    <source>
        <dbReference type="HAMAP-Rule" id="MF_00972"/>
    </source>
</evidence>
<feature type="binding site" evidence="8">
    <location>
        <position position="90"/>
    </location>
    <ligand>
        <name>Zn(2+)</name>
        <dbReference type="ChEBI" id="CHEBI:29105"/>
        <note>catalytic</note>
    </ligand>
</feature>
<dbReference type="GO" id="GO:0052717">
    <property type="term" value="F:tRNA-specific adenosine-34 deaminase activity"/>
    <property type="evidence" value="ECO:0007669"/>
    <property type="project" value="UniProtKB-UniRule"/>
</dbReference>